<dbReference type="GO" id="GO:0004721">
    <property type="term" value="F:phosphoprotein phosphatase activity"/>
    <property type="evidence" value="ECO:0007669"/>
    <property type="project" value="InterPro"/>
</dbReference>
<dbReference type="InterPro" id="IPR029021">
    <property type="entry name" value="Prot-tyrosine_phosphatase-like"/>
</dbReference>
<dbReference type="InterPro" id="IPR000387">
    <property type="entry name" value="Tyr_Pase_dom"/>
</dbReference>
<sequence>MEPITNLRSLGGHRNRQHQVVRDGLLYRSGQLDHLTTAQINYLASTLKITRIVDMRSRDERQRFPDVTWAQVDYQVLDVLAQVTQNDASLQTMITSTGAVHDRMVQLYEQLALDATARASYRQFIQALLVPNEPLLFHCFAGKDRTGVGAALFLKILDVSETQIMADYLLTNEARAAANQQILQQYAAQMSPDQQRAVNEALVVDEDYLTHYFEVVQEHYGTFDAYLYTGLGLTAAELQRLRQLYLTD</sequence>
<organism evidence="3 4">
    <name type="scientific">Lactiplantibacillus pentosus DSM 20314</name>
    <dbReference type="NCBI Taxonomy" id="1423791"/>
    <lineage>
        <taxon>Bacteria</taxon>
        <taxon>Bacillati</taxon>
        <taxon>Bacillota</taxon>
        <taxon>Bacilli</taxon>
        <taxon>Lactobacillales</taxon>
        <taxon>Lactobacillaceae</taxon>
        <taxon>Lactiplantibacillus</taxon>
    </lineage>
</organism>
<comment type="caution">
    <text evidence="3">The sequence shown here is derived from an EMBL/GenBank/DDBJ whole genome shotgun (WGS) entry which is preliminary data.</text>
</comment>
<dbReference type="GeneID" id="49392472"/>
<evidence type="ECO:0000259" key="2">
    <source>
        <dbReference type="PROSITE" id="PS50056"/>
    </source>
</evidence>
<proteinExistence type="inferred from homology"/>
<dbReference type="PANTHER" id="PTHR31126:SF1">
    <property type="entry name" value="TYROSINE SPECIFIC PROTEIN PHOSPHATASES DOMAIN-CONTAINING PROTEIN"/>
    <property type="match status" value="1"/>
</dbReference>
<dbReference type="PROSITE" id="PS00383">
    <property type="entry name" value="TYR_PHOSPHATASE_1"/>
    <property type="match status" value="1"/>
</dbReference>
<comment type="similarity">
    <text evidence="1">Belongs to the protein-tyrosine phosphatase family.</text>
</comment>
<name>A0A837RC51_LACPE</name>
<dbReference type="PANTHER" id="PTHR31126">
    <property type="entry name" value="TYROSINE-PROTEIN PHOSPHATASE"/>
    <property type="match status" value="1"/>
</dbReference>
<dbReference type="Proteomes" id="UP000051020">
    <property type="component" value="Unassembled WGS sequence"/>
</dbReference>
<dbReference type="RefSeq" id="WP_056952556.1">
    <property type="nucleotide sequence ID" value="NZ_AZCU01000007.1"/>
</dbReference>
<evidence type="ECO:0000313" key="3">
    <source>
        <dbReference type="EMBL" id="KRK25478.1"/>
    </source>
</evidence>
<dbReference type="SUPFAM" id="SSF52799">
    <property type="entry name" value="(Phosphotyrosine protein) phosphatases II"/>
    <property type="match status" value="1"/>
</dbReference>
<dbReference type="Gene3D" id="3.90.190.10">
    <property type="entry name" value="Protein tyrosine phosphatase superfamily"/>
    <property type="match status" value="1"/>
</dbReference>
<dbReference type="InterPro" id="IPR026893">
    <property type="entry name" value="Tyr/Ser_Pase_IphP-type"/>
</dbReference>
<protein>
    <submittedName>
        <fullName evidence="3">Protein-tyrosine phosphatase</fullName>
    </submittedName>
</protein>
<dbReference type="EMBL" id="AZCU01000007">
    <property type="protein sequence ID" value="KRK25478.1"/>
    <property type="molecule type" value="Genomic_DNA"/>
</dbReference>
<dbReference type="InterPro" id="IPR016130">
    <property type="entry name" value="Tyr_Pase_AS"/>
</dbReference>
<dbReference type="PROSITE" id="PS50056">
    <property type="entry name" value="TYR_PHOSPHATASE_2"/>
    <property type="match status" value="1"/>
</dbReference>
<reference evidence="3 4" key="1">
    <citation type="journal article" date="2015" name="Genome Announc.">
        <title>Expanding the biotechnology potential of lactobacilli through comparative genomics of 213 strains and associated genera.</title>
        <authorList>
            <person name="Sun Z."/>
            <person name="Harris H.M."/>
            <person name="McCann A."/>
            <person name="Guo C."/>
            <person name="Argimon S."/>
            <person name="Zhang W."/>
            <person name="Yang X."/>
            <person name="Jeffery I.B."/>
            <person name="Cooney J.C."/>
            <person name="Kagawa T.F."/>
            <person name="Liu W."/>
            <person name="Song Y."/>
            <person name="Salvetti E."/>
            <person name="Wrobel A."/>
            <person name="Rasinkangas P."/>
            <person name="Parkhill J."/>
            <person name="Rea M.C."/>
            <person name="O'Sullivan O."/>
            <person name="Ritari J."/>
            <person name="Douillard F.P."/>
            <person name="Paul Ross R."/>
            <person name="Yang R."/>
            <person name="Briner A.E."/>
            <person name="Felis G.E."/>
            <person name="de Vos W.M."/>
            <person name="Barrangou R."/>
            <person name="Klaenhammer T.R."/>
            <person name="Caufield P.W."/>
            <person name="Cui Y."/>
            <person name="Zhang H."/>
            <person name="O'Toole P.W."/>
        </authorList>
    </citation>
    <scope>NUCLEOTIDE SEQUENCE [LARGE SCALE GENOMIC DNA]</scope>
    <source>
        <strain evidence="3 4">DSM 20314</strain>
    </source>
</reference>
<evidence type="ECO:0000256" key="1">
    <source>
        <dbReference type="ARBA" id="ARBA00009580"/>
    </source>
</evidence>
<dbReference type="AlphaFoldDB" id="A0A837RC51"/>
<gene>
    <name evidence="3" type="ORF">FD24_GL002968</name>
</gene>
<feature type="domain" description="Tyrosine specific protein phosphatases" evidence="2">
    <location>
        <begin position="119"/>
        <end position="186"/>
    </location>
</feature>
<accession>A0A837RC51</accession>
<dbReference type="Pfam" id="PF13350">
    <property type="entry name" value="Y_phosphatase3"/>
    <property type="match status" value="1"/>
</dbReference>
<evidence type="ECO:0000313" key="4">
    <source>
        <dbReference type="Proteomes" id="UP000051020"/>
    </source>
</evidence>